<comment type="caution">
    <text evidence="2">The sequence shown here is derived from an EMBL/GenBank/DDBJ whole genome shotgun (WGS) entry which is preliminary data.</text>
</comment>
<accession>A0AAV8XDV5</accession>
<feature type="region of interest" description="Disordered" evidence="1">
    <location>
        <begin position="1"/>
        <end position="63"/>
    </location>
</feature>
<dbReference type="Proteomes" id="UP001162162">
    <property type="component" value="Unassembled WGS sequence"/>
</dbReference>
<reference evidence="2" key="1">
    <citation type="journal article" date="2023" name="Insect Mol. Biol.">
        <title>Genome sequencing provides insights into the evolution of gene families encoding plant cell wall-degrading enzymes in longhorned beetles.</title>
        <authorList>
            <person name="Shin N.R."/>
            <person name="Okamura Y."/>
            <person name="Kirsch R."/>
            <person name="Pauchet Y."/>
        </authorList>
    </citation>
    <scope>NUCLEOTIDE SEQUENCE</scope>
    <source>
        <strain evidence="2">AMC_N1</strain>
    </source>
</reference>
<dbReference type="EMBL" id="JAPWTK010000675">
    <property type="protein sequence ID" value="KAJ8937171.1"/>
    <property type="molecule type" value="Genomic_DNA"/>
</dbReference>
<evidence type="ECO:0000256" key="1">
    <source>
        <dbReference type="SAM" id="MobiDB-lite"/>
    </source>
</evidence>
<name>A0AAV8XDV5_9CUCU</name>
<sequence>MAAKAEGSRRPENAADTKADTEADSNTEAVPSVGNAEPQAEPEAKVDTKEAMSSSQHSDIKQPIIKLNRLSEEDQLLLQKSLKELVRTKSKLREESWY</sequence>
<protein>
    <submittedName>
        <fullName evidence="2">Uncharacterized protein</fullName>
    </submittedName>
</protein>
<dbReference type="AlphaFoldDB" id="A0AAV8XDV5"/>
<feature type="compositionally biased region" description="Basic and acidic residues" evidence="1">
    <location>
        <begin position="1"/>
        <end position="21"/>
    </location>
</feature>
<evidence type="ECO:0000313" key="3">
    <source>
        <dbReference type="Proteomes" id="UP001162162"/>
    </source>
</evidence>
<organism evidence="2 3">
    <name type="scientific">Aromia moschata</name>
    <dbReference type="NCBI Taxonomy" id="1265417"/>
    <lineage>
        <taxon>Eukaryota</taxon>
        <taxon>Metazoa</taxon>
        <taxon>Ecdysozoa</taxon>
        <taxon>Arthropoda</taxon>
        <taxon>Hexapoda</taxon>
        <taxon>Insecta</taxon>
        <taxon>Pterygota</taxon>
        <taxon>Neoptera</taxon>
        <taxon>Endopterygota</taxon>
        <taxon>Coleoptera</taxon>
        <taxon>Polyphaga</taxon>
        <taxon>Cucujiformia</taxon>
        <taxon>Chrysomeloidea</taxon>
        <taxon>Cerambycidae</taxon>
        <taxon>Cerambycinae</taxon>
        <taxon>Callichromatini</taxon>
        <taxon>Aromia</taxon>
    </lineage>
</organism>
<keyword evidence="3" id="KW-1185">Reference proteome</keyword>
<gene>
    <name evidence="2" type="ORF">NQ318_009373</name>
</gene>
<proteinExistence type="predicted"/>
<evidence type="ECO:0000313" key="2">
    <source>
        <dbReference type="EMBL" id="KAJ8937171.1"/>
    </source>
</evidence>